<feature type="compositionally biased region" description="Basic and acidic residues" evidence="2">
    <location>
        <begin position="56"/>
        <end position="117"/>
    </location>
</feature>
<feature type="compositionally biased region" description="Polar residues" evidence="2">
    <location>
        <begin position="394"/>
        <end position="407"/>
    </location>
</feature>
<sequence length="1164" mass="136469">MSDYSFKTLKKKIDKVDAMLKELDSSDEKYQKLQSKREKYYDQLKETPEWETEGAAIERRENLKKQARQLRETANRAEKARKAKEHDREAEKEKKAKEREAKRLERERLEKERLEREREEEERLEEERLRREREEQERLEKEMLEREREEQERREKERLEQEREDEERREKERLEQEREEEERRERERLEQEREEEERRENERLEQEREEEERRENERLEQERDEQERIEEQRSEQEHLEQERLEEARVEQERLEQDRLEKENEGKQKEERLRQELEEHERFEQAPIGQKALESENEEKVKAHHYDDSPDRSSPSSPSGGGPGDPVDQRALVSSKPQDTKSSVTIAQAAPPRPPMLGGMGGLLAEIGQKKKQMDATRKPMEETRVPALKLVDTKTANTESADSQSADQEAPVSPKPKHTESSVNCEDAAPPRRPMLGGMGGMLAEIGQRKKKMDETRKPIEEKRVPTLKLVDTKTVNPDSIDPTSSMTASKPSAPKPAESSKYTSRVTGEEKLSEEFLKSRQSTLDLPRSGNTETILRELSATEDYHEKLEKHLKRNGIPIPADIPYEVCKDKIASITKQMQNLQNTEQNPYLLEKRYFELEQEMMKYSTAMMVTDEWAQEQQRLEQEWEDSVRADNINALKQVRSHMPVNVRSMTEEALVSEPTPNGKFLPQAFARKFKRTNVLQLLRVNPLDIEKMHPSYFEGMRTTGLTVTERRALHEHTKGIGTKWFKLKADKNVERKWLWFDGLKAKFKEVQTAYDSHHDDPQNRHVKADRILDYTEEDYGFPTEALYESSGKLESQEAPVETKQPAQSKPKAKADDIEMMAAIRYRLELEDAESEADKKLLRELYHAEKRTKLLEKSLKQARIEIPEDDIPYEEAKAKVAEVTEKIKAVAEKMMSTSDTREAAMLEKDYESLSSELTRYQSAMMESKEWAVEQLEKERQWEESVRERNQNALKMIRRHMPVKIRDMSEEDLVKKTTPNGKVLPQQIARKFKRTNILLLLRMDPSSIEPMHPSSLESMRTTGLTLTERRALHEHLRDLGPRWKTLANDKMAERKWMWHESLRSKFKELVNAYDAHVEKYGPEGNPNMGNRCPVNADRAVDYSGDYGFPEDAEFKVDSVAKSNLLTMEDIKKRKQEEEGEEEEEPAKPGGFLAAIAGLRK</sequence>
<dbReference type="AlphaFoldDB" id="A0AAD2PWX9"/>
<keyword evidence="4" id="KW-1185">Reference proteome</keyword>
<evidence type="ECO:0000313" key="3">
    <source>
        <dbReference type="EMBL" id="CAJ1963588.1"/>
    </source>
</evidence>
<accession>A0AAD2PWX9</accession>
<feature type="compositionally biased region" description="Basic and acidic residues" evidence="2">
    <location>
        <begin position="297"/>
        <end position="310"/>
    </location>
</feature>
<dbReference type="Proteomes" id="UP001295423">
    <property type="component" value="Unassembled WGS sequence"/>
</dbReference>
<feature type="coiled-coil region" evidence="1">
    <location>
        <begin position="878"/>
        <end position="928"/>
    </location>
</feature>
<evidence type="ECO:0000313" key="4">
    <source>
        <dbReference type="Proteomes" id="UP001295423"/>
    </source>
</evidence>
<feature type="compositionally biased region" description="Basic and acidic residues" evidence="2">
    <location>
        <begin position="125"/>
        <end position="283"/>
    </location>
</feature>
<feature type="region of interest" description="Disordered" evidence="2">
    <location>
        <begin position="52"/>
        <end position="510"/>
    </location>
</feature>
<dbReference type="EMBL" id="CAKOGP040002149">
    <property type="protein sequence ID" value="CAJ1963588.1"/>
    <property type="molecule type" value="Genomic_DNA"/>
</dbReference>
<evidence type="ECO:0000256" key="2">
    <source>
        <dbReference type="SAM" id="MobiDB-lite"/>
    </source>
</evidence>
<feature type="compositionally biased region" description="Polar residues" evidence="2">
    <location>
        <begin position="334"/>
        <end position="345"/>
    </location>
</feature>
<name>A0AAD2PWX9_9STRA</name>
<organism evidence="3 4">
    <name type="scientific">Cylindrotheca closterium</name>
    <dbReference type="NCBI Taxonomy" id="2856"/>
    <lineage>
        <taxon>Eukaryota</taxon>
        <taxon>Sar</taxon>
        <taxon>Stramenopiles</taxon>
        <taxon>Ochrophyta</taxon>
        <taxon>Bacillariophyta</taxon>
        <taxon>Bacillariophyceae</taxon>
        <taxon>Bacillariophycidae</taxon>
        <taxon>Bacillariales</taxon>
        <taxon>Bacillariaceae</taxon>
        <taxon>Cylindrotheca</taxon>
    </lineage>
</organism>
<keyword evidence="1" id="KW-0175">Coiled coil</keyword>
<evidence type="ECO:0000256" key="1">
    <source>
        <dbReference type="SAM" id="Coils"/>
    </source>
</evidence>
<feature type="compositionally biased region" description="Basic and acidic residues" evidence="2">
    <location>
        <begin position="452"/>
        <end position="465"/>
    </location>
</feature>
<comment type="caution">
    <text evidence="3">The sequence shown here is derived from an EMBL/GenBank/DDBJ whole genome shotgun (WGS) entry which is preliminary data.</text>
</comment>
<reference evidence="3" key="1">
    <citation type="submission" date="2023-08" db="EMBL/GenBank/DDBJ databases">
        <authorList>
            <person name="Audoor S."/>
            <person name="Bilcke G."/>
        </authorList>
    </citation>
    <scope>NUCLEOTIDE SEQUENCE</scope>
</reference>
<protein>
    <submittedName>
        <fullName evidence="3">Uncharacterized protein</fullName>
    </submittedName>
</protein>
<feature type="compositionally biased region" description="Basic and acidic residues" evidence="2">
    <location>
        <begin position="367"/>
        <end position="384"/>
    </location>
</feature>
<proteinExistence type="predicted"/>
<gene>
    <name evidence="3" type="ORF">CYCCA115_LOCUS20234</name>
</gene>
<feature type="compositionally biased region" description="Low complexity" evidence="2">
    <location>
        <begin position="485"/>
        <end position="502"/>
    </location>
</feature>
<feature type="region of interest" description="Disordered" evidence="2">
    <location>
        <begin position="794"/>
        <end position="819"/>
    </location>
</feature>
<feature type="compositionally biased region" description="Polar residues" evidence="2">
    <location>
        <begin position="474"/>
        <end position="484"/>
    </location>
</feature>
<feature type="region of interest" description="Disordered" evidence="2">
    <location>
        <begin position="1134"/>
        <end position="1164"/>
    </location>
</feature>